<dbReference type="InterPro" id="IPR031469">
    <property type="entry name" value="SesB_dom"/>
</dbReference>
<dbReference type="SUPFAM" id="SSF52540">
    <property type="entry name" value="P-loop containing nucleoside triphosphate hydrolases"/>
    <property type="match status" value="1"/>
</dbReference>
<evidence type="ECO:0000313" key="3">
    <source>
        <dbReference type="Proteomes" id="UP000001745"/>
    </source>
</evidence>
<name>B8MU56_TALSN</name>
<proteinExistence type="predicted"/>
<dbReference type="STRING" id="441959.B8MU56"/>
<evidence type="ECO:0000313" key="2">
    <source>
        <dbReference type="EMBL" id="EED11774.1"/>
    </source>
</evidence>
<dbReference type="GeneID" id="8107185"/>
<dbReference type="PhylomeDB" id="B8MU56"/>
<organism evidence="2 3">
    <name type="scientific">Talaromyces stipitatus (strain ATCC 10500 / CBS 375.48 / QM 6759 / NRRL 1006)</name>
    <name type="common">Penicillium stipitatum</name>
    <dbReference type="NCBI Taxonomy" id="441959"/>
    <lineage>
        <taxon>Eukaryota</taxon>
        <taxon>Fungi</taxon>
        <taxon>Dikarya</taxon>
        <taxon>Ascomycota</taxon>
        <taxon>Pezizomycotina</taxon>
        <taxon>Eurotiomycetes</taxon>
        <taxon>Eurotiomycetidae</taxon>
        <taxon>Eurotiales</taxon>
        <taxon>Trichocomaceae</taxon>
        <taxon>Talaromyces</taxon>
        <taxon>Talaromyces sect. Talaromyces</taxon>
    </lineage>
</organism>
<dbReference type="AlphaFoldDB" id="B8MU56"/>
<dbReference type="EMBL" id="EQ962661">
    <property type="protein sequence ID" value="EED11774.1"/>
    <property type="molecule type" value="Genomic_DNA"/>
</dbReference>
<dbReference type="Proteomes" id="UP000001745">
    <property type="component" value="Unassembled WGS sequence"/>
</dbReference>
<dbReference type="VEuPathDB" id="FungiDB:TSTA_109530"/>
<dbReference type="eggNOG" id="KOG1840">
    <property type="taxonomic scope" value="Eukaryota"/>
</dbReference>
<dbReference type="HOGENOM" id="CLU_110374_0_0_1"/>
<gene>
    <name evidence="2" type="ORF">TSTA_109530</name>
</gene>
<reference evidence="3" key="1">
    <citation type="journal article" date="2015" name="Genome Announc.">
        <title>Genome sequence of the AIDS-associated pathogen Penicillium marneffei (ATCC18224) and its near taxonomic relative Talaromyces stipitatus (ATCC10500).</title>
        <authorList>
            <person name="Nierman W.C."/>
            <person name="Fedorova-Abrams N.D."/>
            <person name="Andrianopoulos A."/>
        </authorList>
    </citation>
    <scope>NUCLEOTIDE SEQUENCE [LARGE SCALE GENOMIC DNA]</scope>
    <source>
        <strain evidence="3">ATCC 10500 / CBS 375.48 / QM 6759 / NRRL 1006</strain>
    </source>
</reference>
<dbReference type="Gene3D" id="3.40.50.300">
    <property type="entry name" value="P-loop containing nucleotide triphosphate hydrolases"/>
    <property type="match status" value="1"/>
</dbReference>
<sequence>MPPAEYHTTFSNSTNYRLQVGNNTGNIETHHHYAATSRVSTTSVPIDPVSRNPDFVARGTILNQLHHQRAAPGSWTALVGLGGAGNASQFEQSYQDIANAVKILGRRDPKVNIFKLVHDWLRDSKNGKWILILDNIDDVYFLLQLPDIIQGHAGRENGKADRPLREYLPQSWNGSILITSRNREATLKLVDQRNIIALEPMDKEDARALFEKKLGKGQ</sequence>
<protein>
    <recommendedName>
        <fullName evidence="1">Fungal death-pathway protein SesB domain-containing protein</fullName>
    </recommendedName>
</protein>
<dbReference type="InterPro" id="IPR027417">
    <property type="entry name" value="P-loop_NTPase"/>
</dbReference>
<dbReference type="Pfam" id="PF17046">
    <property type="entry name" value="Ses_B"/>
    <property type="match status" value="1"/>
</dbReference>
<dbReference type="OrthoDB" id="5986190at2759"/>
<dbReference type="RefSeq" id="XP_002488530.1">
    <property type="nucleotide sequence ID" value="XM_002488485.1"/>
</dbReference>
<feature type="domain" description="Fungal death-pathway protein SesB" evidence="1">
    <location>
        <begin position="2"/>
        <end position="29"/>
    </location>
</feature>
<accession>B8MU56</accession>
<keyword evidence="3" id="KW-1185">Reference proteome</keyword>
<dbReference type="InParanoid" id="B8MU56"/>
<evidence type="ECO:0000259" key="1">
    <source>
        <dbReference type="Pfam" id="PF17046"/>
    </source>
</evidence>